<gene>
    <name evidence="9" type="ORF">SAMN04488700_1185</name>
</gene>
<dbReference type="InterPro" id="IPR035890">
    <property type="entry name" value="Anti-sigma-28_factor_FlgM_sf"/>
</dbReference>
<feature type="region of interest" description="Disordered" evidence="7">
    <location>
        <begin position="15"/>
        <end position="39"/>
    </location>
</feature>
<dbReference type="RefSeq" id="WP_085559370.1">
    <property type="nucleotide sequence ID" value="NZ_FOAH01000001.1"/>
</dbReference>
<evidence type="ECO:0000256" key="1">
    <source>
        <dbReference type="ARBA" id="ARBA00005322"/>
    </source>
</evidence>
<keyword evidence="6" id="KW-0804">Transcription</keyword>
<evidence type="ECO:0000256" key="3">
    <source>
        <dbReference type="ARBA" id="ARBA00022491"/>
    </source>
</evidence>
<dbReference type="AlphaFoldDB" id="A0A1X7MZW4"/>
<proteinExistence type="inferred from homology"/>
<dbReference type="InterPro" id="IPR007412">
    <property type="entry name" value="FlgM"/>
</dbReference>
<dbReference type="GO" id="GO:0045892">
    <property type="term" value="P:negative regulation of DNA-templated transcription"/>
    <property type="evidence" value="ECO:0007669"/>
    <property type="project" value="InterPro"/>
</dbReference>
<keyword evidence="3" id="KW-0678">Repressor</keyword>
<keyword evidence="10" id="KW-1185">Reference proteome</keyword>
<evidence type="ECO:0000313" key="10">
    <source>
        <dbReference type="Proteomes" id="UP000193435"/>
    </source>
</evidence>
<dbReference type="STRING" id="1073423.SAMN04488700_1185"/>
<dbReference type="GO" id="GO:0044781">
    <property type="term" value="P:bacterial-type flagellum organization"/>
    <property type="evidence" value="ECO:0007669"/>
    <property type="project" value="UniProtKB-KW"/>
</dbReference>
<dbReference type="OrthoDB" id="2329379at2"/>
<evidence type="ECO:0000256" key="2">
    <source>
        <dbReference type="ARBA" id="ARBA00017823"/>
    </source>
</evidence>
<sequence>MKIENGYNSYLNAVRQSKDNIPTKNLSSKTEQVKKENSVQVNISDTAKKMAQAKSAGSKDIDIEAIKKSVMDGTYSVSPEKIAQGMINAMNEQGK</sequence>
<protein>
    <recommendedName>
        <fullName evidence="2">Negative regulator of flagellin synthesis</fullName>
    </recommendedName>
</protein>
<dbReference type="Proteomes" id="UP000193435">
    <property type="component" value="Unassembled WGS sequence"/>
</dbReference>
<keyword evidence="5" id="KW-0805">Transcription regulation</keyword>
<dbReference type="InterPro" id="IPR031316">
    <property type="entry name" value="FlgM_C"/>
</dbReference>
<evidence type="ECO:0000259" key="8">
    <source>
        <dbReference type="Pfam" id="PF04316"/>
    </source>
</evidence>
<organism evidence="9 10">
    <name type="scientific">Carnobacterium iners</name>
    <dbReference type="NCBI Taxonomy" id="1073423"/>
    <lineage>
        <taxon>Bacteria</taxon>
        <taxon>Bacillati</taxon>
        <taxon>Bacillota</taxon>
        <taxon>Bacilli</taxon>
        <taxon>Lactobacillales</taxon>
        <taxon>Carnobacteriaceae</taxon>
        <taxon>Carnobacterium</taxon>
    </lineage>
</organism>
<dbReference type="NCBIfam" id="TIGR03824">
    <property type="entry name" value="FlgM_jcvi"/>
    <property type="match status" value="1"/>
</dbReference>
<feature type="domain" description="Anti-sigma-28 factor FlgM C-terminal" evidence="8">
    <location>
        <begin position="40"/>
        <end position="88"/>
    </location>
</feature>
<dbReference type="Pfam" id="PF04316">
    <property type="entry name" value="FlgM"/>
    <property type="match status" value="1"/>
</dbReference>
<dbReference type="SUPFAM" id="SSF101498">
    <property type="entry name" value="Anti-sigma factor FlgM"/>
    <property type="match status" value="1"/>
</dbReference>
<evidence type="ECO:0000256" key="6">
    <source>
        <dbReference type="ARBA" id="ARBA00023163"/>
    </source>
</evidence>
<evidence type="ECO:0000256" key="7">
    <source>
        <dbReference type="SAM" id="MobiDB-lite"/>
    </source>
</evidence>
<accession>A0A1X7MZW4</accession>
<evidence type="ECO:0000256" key="4">
    <source>
        <dbReference type="ARBA" id="ARBA00022795"/>
    </source>
</evidence>
<evidence type="ECO:0000313" key="9">
    <source>
        <dbReference type="EMBL" id="SMH30520.1"/>
    </source>
</evidence>
<dbReference type="EMBL" id="FXBJ01000002">
    <property type="protein sequence ID" value="SMH30520.1"/>
    <property type="molecule type" value="Genomic_DNA"/>
</dbReference>
<feature type="compositionally biased region" description="Polar residues" evidence="7">
    <location>
        <begin position="15"/>
        <end position="30"/>
    </location>
</feature>
<evidence type="ECO:0000256" key="5">
    <source>
        <dbReference type="ARBA" id="ARBA00023015"/>
    </source>
</evidence>
<reference evidence="9 10" key="1">
    <citation type="submission" date="2017-04" db="EMBL/GenBank/DDBJ databases">
        <authorList>
            <person name="Afonso C.L."/>
            <person name="Miller P.J."/>
            <person name="Scott M.A."/>
            <person name="Spackman E."/>
            <person name="Goraichik I."/>
            <person name="Dimitrov K.M."/>
            <person name="Suarez D.L."/>
            <person name="Swayne D.E."/>
        </authorList>
    </citation>
    <scope>NUCLEOTIDE SEQUENCE [LARGE SCALE GENOMIC DNA]</scope>
    <source>
        <strain evidence="9 10">LMG26642</strain>
    </source>
</reference>
<comment type="similarity">
    <text evidence="1">Belongs to the FlgM family.</text>
</comment>
<name>A0A1X7MZW4_9LACT</name>
<keyword evidence="4" id="KW-1005">Bacterial flagellum biogenesis</keyword>